<name>A0A8T0DG10_9TREM</name>
<feature type="non-terminal residue" evidence="7">
    <location>
        <position position="111"/>
    </location>
</feature>
<sequence length="111" mass="11816">MLVTKLLNGTPVPDQSFYRGVITAVERSQECLLASLKLTDNSSIDCEPLSLELLDSWASTDLLVGDTVHIVFGTSDSTVRGRHVVLDDGDSASSAFPGCLIQHPDTLIAGT</sequence>
<dbReference type="Proteomes" id="UP000699462">
    <property type="component" value="Unassembled WGS sequence"/>
</dbReference>
<evidence type="ECO:0000256" key="1">
    <source>
        <dbReference type="ARBA" id="ARBA00022723"/>
    </source>
</evidence>
<keyword evidence="4" id="KW-0347">Helicase</keyword>
<feature type="domain" description="DNA replication factor Dna2 N-terminal" evidence="6">
    <location>
        <begin position="51"/>
        <end position="111"/>
    </location>
</feature>
<organism evidence="7 8">
    <name type="scientific">Paragonimus westermani</name>
    <dbReference type="NCBI Taxonomy" id="34504"/>
    <lineage>
        <taxon>Eukaryota</taxon>
        <taxon>Metazoa</taxon>
        <taxon>Spiralia</taxon>
        <taxon>Lophotrochozoa</taxon>
        <taxon>Platyhelminthes</taxon>
        <taxon>Trematoda</taxon>
        <taxon>Digenea</taxon>
        <taxon>Plagiorchiida</taxon>
        <taxon>Troglotremata</taxon>
        <taxon>Troglotrematidae</taxon>
        <taxon>Paragonimus</taxon>
    </lineage>
</organism>
<proteinExistence type="predicted"/>
<keyword evidence="1" id="KW-0479">Metal-binding</keyword>
<keyword evidence="8" id="KW-1185">Reference proteome</keyword>
<keyword evidence="3" id="KW-0378">Hydrolase</keyword>
<keyword evidence="2" id="KW-0547">Nucleotide-binding</keyword>
<comment type="caution">
    <text evidence="7">The sequence shown here is derived from an EMBL/GenBank/DDBJ whole genome shotgun (WGS) entry which is preliminary data.</text>
</comment>
<accession>A0A8T0DG10</accession>
<dbReference type="Pfam" id="PF08696">
    <property type="entry name" value="Dna2"/>
    <property type="match status" value="1"/>
</dbReference>
<evidence type="ECO:0000256" key="5">
    <source>
        <dbReference type="ARBA" id="ARBA00022840"/>
    </source>
</evidence>
<dbReference type="EMBL" id="JTDF01006278">
    <property type="protein sequence ID" value="KAF8565697.1"/>
    <property type="molecule type" value="Genomic_DNA"/>
</dbReference>
<dbReference type="GO" id="GO:0004386">
    <property type="term" value="F:helicase activity"/>
    <property type="evidence" value="ECO:0007669"/>
    <property type="project" value="UniProtKB-KW"/>
</dbReference>
<gene>
    <name evidence="7" type="ORF">P879_10405</name>
</gene>
<evidence type="ECO:0000313" key="8">
    <source>
        <dbReference type="Proteomes" id="UP000699462"/>
    </source>
</evidence>
<reference evidence="7 8" key="1">
    <citation type="submission" date="2019-07" db="EMBL/GenBank/DDBJ databases">
        <title>Annotation for the trematode Paragonimus westermani.</title>
        <authorList>
            <person name="Choi Y.-J."/>
        </authorList>
    </citation>
    <scope>NUCLEOTIDE SEQUENCE [LARGE SCALE GENOMIC DNA]</scope>
    <source>
        <strain evidence="7">180907_Pwestermani</strain>
    </source>
</reference>
<evidence type="ECO:0000256" key="3">
    <source>
        <dbReference type="ARBA" id="ARBA00022801"/>
    </source>
</evidence>
<dbReference type="AlphaFoldDB" id="A0A8T0DG10"/>
<dbReference type="InterPro" id="IPR014808">
    <property type="entry name" value="DNA_replication_fac_Dna2_N"/>
</dbReference>
<keyword evidence="5" id="KW-0067">ATP-binding</keyword>
<evidence type="ECO:0000259" key="6">
    <source>
        <dbReference type="Pfam" id="PF08696"/>
    </source>
</evidence>
<protein>
    <recommendedName>
        <fullName evidence="6">DNA replication factor Dna2 N-terminal domain-containing protein</fullName>
    </recommendedName>
</protein>
<dbReference type="GO" id="GO:0046872">
    <property type="term" value="F:metal ion binding"/>
    <property type="evidence" value="ECO:0007669"/>
    <property type="project" value="UniProtKB-KW"/>
</dbReference>
<dbReference type="GO" id="GO:0005524">
    <property type="term" value="F:ATP binding"/>
    <property type="evidence" value="ECO:0007669"/>
    <property type="project" value="UniProtKB-KW"/>
</dbReference>
<dbReference type="GO" id="GO:0016787">
    <property type="term" value="F:hydrolase activity"/>
    <property type="evidence" value="ECO:0007669"/>
    <property type="project" value="UniProtKB-KW"/>
</dbReference>
<evidence type="ECO:0000256" key="2">
    <source>
        <dbReference type="ARBA" id="ARBA00022741"/>
    </source>
</evidence>
<evidence type="ECO:0000313" key="7">
    <source>
        <dbReference type="EMBL" id="KAF8565697.1"/>
    </source>
</evidence>
<evidence type="ECO:0000256" key="4">
    <source>
        <dbReference type="ARBA" id="ARBA00022806"/>
    </source>
</evidence>